<reference evidence="1" key="1">
    <citation type="submission" date="2018-05" db="EMBL/GenBank/DDBJ databases">
        <authorList>
            <person name="Lanie J.A."/>
            <person name="Ng W.-L."/>
            <person name="Kazmierczak K.M."/>
            <person name="Andrzejewski T.M."/>
            <person name="Davidsen T.M."/>
            <person name="Wayne K.J."/>
            <person name="Tettelin H."/>
            <person name="Glass J.I."/>
            <person name="Rusch D."/>
            <person name="Podicherti R."/>
            <person name="Tsui H.-C.T."/>
            <person name="Winkler M.E."/>
        </authorList>
    </citation>
    <scope>NUCLEOTIDE SEQUENCE</scope>
</reference>
<protein>
    <submittedName>
        <fullName evidence="1">Uncharacterized protein</fullName>
    </submittedName>
</protein>
<dbReference type="EMBL" id="UINC01212231">
    <property type="protein sequence ID" value="SVE36462.1"/>
    <property type="molecule type" value="Genomic_DNA"/>
</dbReference>
<feature type="non-terminal residue" evidence="1">
    <location>
        <position position="49"/>
    </location>
</feature>
<sequence>VNIFNFAENHLARTVAIWMQQMAGTDRQYKTLGLYSYEENDYASSWLSV</sequence>
<organism evidence="1">
    <name type="scientific">marine metagenome</name>
    <dbReference type="NCBI Taxonomy" id="408172"/>
    <lineage>
        <taxon>unclassified sequences</taxon>
        <taxon>metagenomes</taxon>
        <taxon>ecological metagenomes</taxon>
    </lineage>
</organism>
<evidence type="ECO:0000313" key="1">
    <source>
        <dbReference type="EMBL" id="SVE36462.1"/>
    </source>
</evidence>
<proteinExistence type="predicted"/>
<feature type="non-terminal residue" evidence="1">
    <location>
        <position position="1"/>
    </location>
</feature>
<name>A0A383CW92_9ZZZZ</name>
<dbReference type="AlphaFoldDB" id="A0A383CW92"/>
<gene>
    <name evidence="1" type="ORF">METZ01_LOCUS489316</name>
</gene>
<accession>A0A383CW92</accession>